<feature type="transmembrane region" description="Helical" evidence="1">
    <location>
        <begin position="187"/>
        <end position="206"/>
    </location>
</feature>
<keyword evidence="1" id="KW-1133">Transmembrane helix</keyword>
<evidence type="ECO:0000313" key="3">
    <source>
        <dbReference type="EMBL" id="RFZ83431.1"/>
    </source>
</evidence>
<gene>
    <name evidence="3" type="ORF">DYU05_14965</name>
</gene>
<dbReference type="Pfam" id="PF01569">
    <property type="entry name" value="PAP2"/>
    <property type="match status" value="1"/>
</dbReference>
<feature type="transmembrane region" description="Helical" evidence="1">
    <location>
        <begin position="63"/>
        <end position="81"/>
    </location>
</feature>
<feature type="transmembrane region" description="Helical" evidence="1">
    <location>
        <begin position="12"/>
        <end position="30"/>
    </location>
</feature>
<sequence>MNTRRQQILTYVLILISIGFIALTVLVKLFPMSVLDVDFSKAVQRHQNAFLDEAMYMVSYPGYMPQSPILIAVTSIILLILKYKKAALYVALTALAGLISTIIKALVNRERPTGDVVRVVLKTTQQSFPSGHVLFYVIFFGFLVVLMNQLEGVPKVVRAIVTITSLLMIFLIPLSRIYMGAHWFTDVTGGFLLGLLCLYLLSWLYLRKPAKRDEAPVAETK</sequence>
<dbReference type="PANTHER" id="PTHR14969:SF13">
    <property type="entry name" value="AT30094P"/>
    <property type="match status" value="1"/>
</dbReference>
<dbReference type="InterPro" id="IPR000326">
    <property type="entry name" value="PAP2/HPO"/>
</dbReference>
<evidence type="ECO:0000256" key="1">
    <source>
        <dbReference type="SAM" id="Phobius"/>
    </source>
</evidence>
<organism evidence="3 4">
    <name type="scientific">Mucilaginibacter terrenus</name>
    <dbReference type="NCBI Taxonomy" id="2482727"/>
    <lineage>
        <taxon>Bacteria</taxon>
        <taxon>Pseudomonadati</taxon>
        <taxon>Bacteroidota</taxon>
        <taxon>Sphingobacteriia</taxon>
        <taxon>Sphingobacteriales</taxon>
        <taxon>Sphingobacteriaceae</taxon>
        <taxon>Mucilaginibacter</taxon>
    </lineage>
</organism>
<dbReference type="SMART" id="SM00014">
    <property type="entry name" value="acidPPc"/>
    <property type="match status" value="1"/>
</dbReference>
<feature type="transmembrane region" description="Helical" evidence="1">
    <location>
        <begin position="88"/>
        <end position="107"/>
    </location>
</feature>
<keyword evidence="4" id="KW-1185">Reference proteome</keyword>
<comment type="caution">
    <text evidence="3">The sequence shown here is derived from an EMBL/GenBank/DDBJ whole genome shotgun (WGS) entry which is preliminary data.</text>
</comment>
<name>A0A3E2NR66_9SPHI</name>
<dbReference type="PANTHER" id="PTHR14969">
    <property type="entry name" value="SPHINGOSINE-1-PHOSPHATE PHOSPHOHYDROLASE"/>
    <property type="match status" value="1"/>
</dbReference>
<dbReference type="InterPro" id="IPR036938">
    <property type="entry name" value="PAP2/HPO_sf"/>
</dbReference>
<feature type="transmembrane region" description="Helical" evidence="1">
    <location>
        <begin position="127"/>
        <end position="147"/>
    </location>
</feature>
<feature type="transmembrane region" description="Helical" evidence="1">
    <location>
        <begin position="159"/>
        <end position="181"/>
    </location>
</feature>
<keyword evidence="1" id="KW-0472">Membrane</keyword>
<dbReference type="Proteomes" id="UP000260823">
    <property type="component" value="Unassembled WGS sequence"/>
</dbReference>
<accession>A0A3E2NR66</accession>
<dbReference type="SUPFAM" id="SSF48317">
    <property type="entry name" value="Acid phosphatase/Vanadium-dependent haloperoxidase"/>
    <property type="match status" value="1"/>
</dbReference>
<evidence type="ECO:0000259" key="2">
    <source>
        <dbReference type="SMART" id="SM00014"/>
    </source>
</evidence>
<reference evidence="3 4" key="1">
    <citation type="submission" date="2018-08" db="EMBL/GenBank/DDBJ databases">
        <title>Mucilaginibacter terrae sp. nov., isolated from manganese diggings.</title>
        <authorList>
            <person name="Huang Y."/>
            <person name="Zhou Z."/>
        </authorList>
    </citation>
    <scope>NUCLEOTIDE SEQUENCE [LARGE SCALE GENOMIC DNA]</scope>
    <source>
        <strain evidence="3 4">ZH6</strain>
    </source>
</reference>
<dbReference type="CDD" id="cd03392">
    <property type="entry name" value="PAP2_like_2"/>
    <property type="match status" value="1"/>
</dbReference>
<feature type="domain" description="Phosphatidic acid phosphatase type 2/haloperoxidase" evidence="2">
    <location>
        <begin position="86"/>
        <end position="202"/>
    </location>
</feature>
<dbReference type="EMBL" id="QWDE01000002">
    <property type="protein sequence ID" value="RFZ83431.1"/>
    <property type="molecule type" value="Genomic_DNA"/>
</dbReference>
<dbReference type="OrthoDB" id="9773582at2"/>
<dbReference type="RefSeq" id="WP_117383899.1">
    <property type="nucleotide sequence ID" value="NZ_QWDE01000002.1"/>
</dbReference>
<protein>
    <submittedName>
        <fullName evidence="3">PAP2 family protein</fullName>
    </submittedName>
</protein>
<evidence type="ECO:0000313" key="4">
    <source>
        <dbReference type="Proteomes" id="UP000260823"/>
    </source>
</evidence>
<keyword evidence="1" id="KW-0812">Transmembrane</keyword>
<dbReference type="AlphaFoldDB" id="A0A3E2NR66"/>
<dbReference type="Gene3D" id="1.20.144.10">
    <property type="entry name" value="Phosphatidic acid phosphatase type 2/haloperoxidase"/>
    <property type="match status" value="1"/>
</dbReference>
<proteinExistence type="predicted"/>